<evidence type="ECO:0000313" key="7">
    <source>
        <dbReference type="EMBL" id="MEC0228221.1"/>
    </source>
</evidence>
<dbReference type="RefSeq" id="WP_326072480.1">
    <property type="nucleotide sequence ID" value="NZ_JARLKY010000029.1"/>
</dbReference>
<evidence type="ECO:0000313" key="8">
    <source>
        <dbReference type="Proteomes" id="UP001338137"/>
    </source>
</evidence>
<reference evidence="7 8" key="1">
    <citation type="submission" date="2023-03" db="EMBL/GenBank/DDBJ databases">
        <title>Bacillus Genome Sequencing.</title>
        <authorList>
            <person name="Dunlap C."/>
        </authorList>
    </citation>
    <scope>NUCLEOTIDE SEQUENCE [LARGE SCALE GENOMIC DNA]</scope>
    <source>
        <strain evidence="7 8">BD-533</strain>
    </source>
</reference>
<keyword evidence="4 7" id="KW-0503">Monooxygenase</keyword>
<evidence type="ECO:0000256" key="3">
    <source>
        <dbReference type="ARBA" id="ARBA00023002"/>
    </source>
</evidence>
<dbReference type="SUPFAM" id="SSF51679">
    <property type="entry name" value="Bacterial luciferase-like"/>
    <property type="match status" value="1"/>
</dbReference>
<evidence type="ECO:0000256" key="5">
    <source>
        <dbReference type="ARBA" id="ARBA00033748"/>
    </source>
</evidence>
<dbReference type="Gene3D" id="3.20.20.30">
    <property type="entry name" value="Luciferase-like domain"/>
    <property type="match status" value="1"/>
</dbReference>
<protein>
    <submittedName>
        <fullName evidence="7">NtaA/DmoA family FMN-dependent monooxygenase</fullName>
        <ecNumber evidence="7">1.14.-.-</ecNumber>
    </submittedName>
</protein>
<dbReference type="GO" id="GO:0004497">
    <property type="term" value="F:monooxygenase activity"/>
    <property type="evidence" value="ECO:0007669"/>
    <property type="project" value="UniProtKB-KW"/>
</dbReference>
<accession>A0ABU6G243</accession>
<evidence type="ECO:0000259" key="6">
    <source>
        <dbReference type="Pfam" id="PF00296"/>
    </source>
</evidence>
<feature type="domain" description="Luciferase-like" evidence="6">
    <location>
        <begin position="31"/>
        <end position="279"/>
    </location>
</feature>
<dbReference type="InterPro" id="IPR036661">
    <property type="entry name" value="Luciferase-like_sf"/>
</dbReference>
<dbReference type="Pfam" id="PF00296">
    <property type="entry name" value="Bac_luciferase"/>
    <property type="match status" value="1"/>
</dbReference>
<keyword evidence="8" id="KW-1185">Reference proteome</keyword>
<dbReference type="Proteomes" id="UP001338137">
    <property type="component" value="Unassembled WGS sequence"/>
</dbReference>
<gene>
    <name evidence="7" type="ORF">P4I72_13905</name>
</gene>
<evidence type="ECO:0000256" key="1">
    <source>
        <dbReference type="ARBA" id="ARBA00022630"/>
    </source>
</evidence>
<dbReference type="PANTHER" id="PTHR30011">
    <property type="entry name" value="ALKANESULFONATE MONOOXYGENASE-RELATED"/>
    <property type="match status" value="1"/>
</dbReference>
<name>A0ABU6G243_9BACL</name>
<dbReference type="InterPro" id="IPR051260">
    <property type="entry name" value="Diverse_substr_monoxygenases"/>
</dbReference>
<dbReference type="CDD" id="cd01095">
    <property type="entry name" value="Nitrilotriacetate_monoxgenase"/>
    <property type="match status" value="1"/>
</dbReference>
<dbReference type="NCBIfam" id="TIGR03860">
    <property type="entry name" value="FMN_nitrolo"/>
    <property type="match status" value="1"/>
</dbReference>
<keyword evidence="3 7" id="KW-0560">Oxidoreductase</keyword>
<evidence type="ECO:0000256" key="2">
    <source>
        <dbReference type="ARBA" id="ARBA00022643"/>
    </source>
</evidence>
<comment type="similarity">
    <text evidence="5">Belongs to the NtaA/SnaA/DszA monooxygenase family.</text>
</comment>
<dbReference type="PIRSF" id="PIRSF000337">
    <property type="entry name" value="NTA_MOA"/>
    <property type="match status" value="1"/>
</dbReference>
<dbReference type="InterPro" id="IPR016215">
    <property type="entry name" value="NTA_MOA"/>
</dbReference>
<keyword evidence="1" id="KW-0285">Flavoprotein</keyword>
<evidence type="ECO:0000256" key="4">
    <source>
        <dbReference type="ARBA" id="ARBA00023033"/>
    </source>
</evidence>
<proteinExistence type="inferred from homology"/>
<dbReference type="InterPro" id="IPR011251">
    <property type="entry name" value="Luciferase-like_dom"/>
</dbReference>
<sequence>MRTTKQTMHLGAFLVHPRAHIKPSGYTHTDAQHIEPFKLYEHLAYSAEQGKLDFIYLADSQAPSPEPLTFLSYLAGITTRIGLAAAVSTTYYEPFNLAREFCCLDHLSGGRAAWMVITSGSEAEAHHFNQDHPPALQQRQNQAQEFLDVAYSLWDSWEDNAILANKESGIFADPTKVHELNHRGEFFAVRGPLNLPRSPQGRPVILQDADSEAGTLFAAETAEVVFTTSQTLEDAQHFYQEIKSLATAHGRSADQIKVMAGIYPAVGISEEEALQTFAHLPLTNASSHRLVYGSPSQIADQLEEWFAKEACDGFVIMPPNSAGGLEDFVQNVIPELQIRGLFRYEYEGTTLREHLGLSRPQSRFQAAHASSEVLHSEEVHDGKIK</sequence>
<keyword evidence="2" id="KW-0288">FMN</keyword>
<organism evidence="7 8">
    <name type="scientific">Paenibacillus alba</name>
    <dbReference type="NCBI Taxonomy" id="1197127"/>
    <lineage>
        <taxon>Bacteria</taxon>
        <taxon>Bacillati</taxon>
        <taxon>Bacillota</taxon>
        <taxon>Bacilli</taxon>
        <taxon>Bacillales</taxon>
        <taxon>Paenibacillaceae</taxon>
        <taxon>Paenibacillus</taxon>
    </lineage>
</organism>
<comment type="caution">
    <text evidence="7">The sequence shown here is derived from an EMBL/GenBank/DDBJ whole genome shotgun (WGS) entry which is preliminary data.</text>
</comment>
<dbReference type="EC" id="1.14.-.-" evidence="7"/>
<dbReference type="EMBL" id="JARLKY010000029">
    <property type="protein sequence ID" value="MEC0228221.1"/>
    <property type="molecule type" value="Genomic_DNA"/>
</dbReference>
<dbReference type="PANTHER" id="PTHR30011:SF16">
    <property type="entry name" value="C2H2 FINGER DOMAIN TRANSCRIPTION FACTOR (EUROFUNG)-RELATED"/>
    <property type="match status" value="1"/>
</dbReference>